<sequence>WASTTQEEFICFLDRYIRWYNEKRIKLSLGAMSPVKYRQHLGTL</sequence>
<proteinExistence type="predicted"/>
<feature type="non-terminal residue" evidence="2">
    <location>
        <position position="1"/>
    </location>
</feature>
<evidence type="ECO:0000313" key="2">
    <source>
        <dbReference type="EMBL" id="MBU9843488.1"/>
    </source>
</evidence>
<evidence type="ECO:0000259" key="1">
    <source>
        <dbReference type="Pfam" id="PF13333"/>
    </source>
</evidence>
<comment type="caution">
    <text evidence="2">The sequence shown here is derived from an EMBL/GenBank/DDBJ whole genome shotgun (WGS) entry which is preliminary data.</text>
</comment>
<dbReference type="InterPro" id="IPR001584">
    <property type="entry name" value="Integrase_cat-core"/>
</dbReference>
<dbReference type="Proteomes" id="UP000739284">
    <property type="component" value="Unassembled WGS sequence"/>
</dbReference>
<dbReference type="EMBL" id="JAFMOY010000033">
    <property type="protein sequence ID" value="MBU9843488.1"/>
    <property type="molecule type" value="Genomic_DNA"/>
</dbReference>
<feature type="domain" description="Integrase catalytic" evidence="1">
    <location>
        <begin position="6"/>
        <end position="40"/>
    </location>
</feature>
<organism evidence="2 3">
    <name type="scientific">Rahnella ecdela</name>
    <dbReference type="NCBI Taxonomy" id="2816250"/>
    <lineage>
        <taxon>Bacteria</taxon>
        <taxon>Pseudomonadati</taxon>
        <taxon>Pseudomonadota</taxon>
        <taxon>Gammaproteobacteria</taxon>
        <taxon>Enterobacterales</taxon>
        <taxon>Yersiniaceae</taxon>
        <taxon>Rahnella</taxon>
    </lineage>
</organism>
<name>A0ABS6L973_9GAMM</name>
<gene>
    <name evidence="2" type="ORF">J1784_00145</name>
</gene>
<keyword evidence="3" id="KW-1185">Reference proteome</keyword>
<dbReference type="RefSeq" id="WP_217147570.1">
    <property type="nucleotide sequence ID" value="NZ_JAFMOY010000033.1"/>
</dbReference>
<protein>
    <submittedName>
        <fullName evidence="2">IS3 family transposase</fullName>
    </submittedName>
</protein>
<reference evidence="2 3" key="1">
    <citation type="submission" date="2021-03" db="EMBL/GenBank/DDBJ databases">
        <title>Five novel Rahnella species.</title>
        <authorList>
            <person name="Brady C."/>
            <person name="Asselin J."/>
            <person name="Beer S."/>
            <person name="Bruberg M.B."/>
            <person name="Crampton B."/>
            <person name="Venter S."/>
            <person name="Arnold D."/>
            <person name="Denman S."/>
        </authorList>
    </citation>
    <scope>NUCLEOTIDE SEQUENCE [LARGE SCALE GENOMIC DNA]</scope>
    <source>
        <strain evidence="2 3">FRB 231</strain>
    </source>
</reference>
<dbReference type="Pfam" id="PF13333">
    <property type="entry name" value="rve_2"/>
    <property type="match status" value="1"/>
</dbReference>
<evidence type="ECO:0000313" key="3">
    <source>
        <dbReference type="Proteomes" id="UP000739284"/>
    </source>
</evidence>
<accession>A0ABS6L973</accession>